<dbReference type="GO" id="GO:0005524">
    <property type="term" value="F:ATP binding"/>
    <property type="evidence" value="ECO:0007669"/>
    <property type="project" value="UniProtKB-KW"/>
</dbReference>
<evidence type="ECO:0000256" key="5">
    <source>
        <dbReference type="ARBA" id="ARBA00022840"/>
    </source>
</evidence>
<dbReference type="FunFam" id="2.30.22.10:FF:000002">
    <property type="entry name" value="GrpE protein homolog"/>
    <property type="match status" value="1"/>
</dbReference>
<dbReference type="GO" id="GO:0051087">
    <property type="term" value="F:protein-folding chaperone binding"/>
    <property type="evidence" value="ECO:0007669"/>
    <property type="project" value="InterPro"/>
</dbReference>
<dbReference type="PROSITE" id="PS01071">
    <property type="entry name" value="GRPE"/>
    <property type="match status" value="1"/>
</dbReference>
<keyword evidence="6" id="KW-0809">Transit peptide</keyword>
<protein>
    <recommendedName>
        <fullName evidence="10">GrpE protein homolog</fullName>
    </recommendedName>
</protein>
<keyword evidence="5" id="KW-0067">ATP-binding</keyword>
<keyword evidence="12" id="KW-0175">Coiled coil</keyword>
<gene>
    <name evidence="14" type="ORF">Godav_019132</name>
</gene>
<keyword evidence="3" id="KW-0479">Metal-binding</keyword>
<dbReference type="SUPFAM" id="SSF51064">
    <property type="entry name" value="Head domain of nucleotide exchange factor GrpE"/>
    <property type="match status" value="1"/>
</dbReference>
<feature type="region of interest" description="Disordered" evidence="13">
    <location>
        <begin position="70"/>
        <end position="132"/>
    </location>
</feature>
<keyword evidence="8 10" id="KW-0143">Chaperone</keyword>
<evidence type="ECO:0000313" key="14">
    <source>
        <dbReference type="EMBL" id="MBA0606702.1"/>
    </source>
</evidence>
<evidence type="ECO:0000256" key="10">
    <source>
        <dbReference type="RuleBase" id="RU000640"/>
    </source>
</evidence>
<dbReference type="GO" id="GO:0006457">
    <property type="term" value="P:protein folding"/>
    <property type="evidence" value="ECO:0007669"/>
    <property type="project" value="InterPro"/>
</dbReference>
<dbReference type="EMBL" id="JABFAC010000002">
    <property type="protein sequence ID" value="MBA0606702.1"/>
    <property type="molecule type" value="Genomic_DNA"/>
</dbReference>
<dbReference type="FunFam" id="3.90.20.20:FF:000005">
    <property type="entry name" value="GrpE protein homolog"/>
    <property type="match status" value="1"/>
</dbReference>
<comment type="similarity">
    <text evidence="2 11">Belongs to the GrpE family.</text>
</comment>
<dbReference type="PANTHER" id="PTHR21237">
    <property type="entry name" value="GRPE PROTEIN"/>
    <property type="match status" value="1"/>
</dbReference>
<evidence type="ECO:0000256" key="7">
    <source>
        <dbReference type="ARBA" id="ARBA00023128"/>
    </source>
</evidence>
<sequence length="378" mass="41387">MSRALSRVSKSVGARSLLLSAPQKLQTPSFPTQFHSLVCHSSNKLVTSDVFLLHHSSLNFSAFQQYGISSSASPPEPLKREHENSAQSNGEEPARRSGGTNPGGAEVTDQAKESDSSSDSDSESDGDLSLADTIKLVEEKDGLLEEKQKEIEQMKDKIVRTLAEMENVMARTRREADNSKKFAVQNFAKDLLDVADNLGRASAHVKGSFSKIDESNDTAGAVPLLKTLLEGVEMTEKQLGEVIFVTLNQNSVVCFTASYGVVSSRPSKLELLHPKVCYTQPFVKLILQQVVSFVTLDNVFRKYGVEKFDPTNEPFDPNMHNAVFRVPDNSKPPGTVAHVLKAGYMLYDRVIRPAEVSVTQAPDPDADKNNTSNKDSDA</sequence>
<evidence type="ECO:0000256" key="8">
    <source>
        <dbReference type="ARBA" id="ARBA00023186"/>
    </source>
</evidence>
<dbReference type="CDD" id="cd00446">
    <property type="entry name" value="GrpE"/>
    <property type="match status" value="1"/>
</dbReference>
<dbReference type="AlphaFoldDB" id="A0A7J8R013"/>
<keyword evidence="15" id="KW-1185">Reference proteome</keyword>
<evidence type="ECO:0000256" key="3">
    <source>
        <dbReference type="ARBA" id="ARBA00022723"/>
    </source>
</evidence>
<dbReference type="Gene3D" id="2.30.22.10">
    <property type="entry name" value="Head domain of nucleotide exchange factor GrpE"/>
    <property type="match status" value="1"/>
</dbReference>
<evidence type="ECO:0000256" key="11">
    <source>
        <dbReference type="RuleBase" id="RU004478"/>
    </source>
</evidence>
<evidence type="ECO:0000256" key="2">
    <source>
        <dbReference type="ARBA" id="ARBA00009054"/>
    </source>
</evidence>
<comment type="caution">
    <text evidence="14">The sequence shown here is derived from an EMBL/GenBank/DDBJ whole genome shotgun (WGS) entry which is preliminary data.</text>
</comment>
<evidence type="ECO:0000256" key="12">
    <source>
        <dbReference type="SAM" id="Coils"/>
    </source>
</evidence>
<accession>A0A7J8R013</accession>
<organism evidence="14 15">
    <name type="scientific">Gossypium davidsonii</name>
    <name type="common">Davidson's cotton</name>
    <name type="synonym">Gossypium klotzschianum subsp. davidsonii</name>
    <dbReference type="NCBI Taxonomy" id="34287"/>
    <lineage>
        <taxon>Eukaryota</taxon>
        <taxon>Viridiplantae</taxon>
        <taxon>Streptophyta</taxon>
        <taxon>Embryophyta</taxon>
        <taxon>Tracheophyta</taxon>
        <taxon>Spermatophyta</taxon>
        <taxon>Magnoliopsida</taxon>
        <taxon>eudicotyledons</taxon>
        <taxon>Gunneridae</taxon>
        <taxon>Pentapetalae</taxon>
        <taxon>rosids</taxon>
        <taxon>malvids</taxon>
        <taxon>Malvales</taxon>
        <taxon>Malvaceae</taxon>
        <taxon>Malvoideae</taxon>
        <taxon>Gossypium</taxon>
    </lineage>
</organism>
<dbReference type="Proteomes" id="UP000593561">
    <property type="component" value="Unassembled WGS sequence"/>
</dbReference>
<dbReference type="GO" id="GO:0051082">
    <property type="term" value="F:unfolded protein binding"/>
    <property type="evidence" value="ECO:0007669"/>
    <property type="project" value="TreeGrafter"/>
</dbReference>
<keyword evidence="7 10" id="KW-0496">Mitochondrion</keyword>
<evidence type="ECO:0000256" key="13">
    <source>
        <dbReference type="SAM" id="MobiDB-lite"/>
    </source>
</evidence>
<dbReference type="GO" id="GO:0030150">
    <property type="term" value="P:protein import into mitochondrial matrix"/>
    <property type="evidence" value="ECO:0007669"/>
    <property type="project" value="TreeGrafter"/>
</dbReference>
<evidence type="ECO:0000313" key="15">
    <source>
        <dbReference type="Proteomes" id="UP000593561"/>
    </source>
</evidence>
<feature type="coiled-coil region" evidence="12">
    <location>
        <begin position="137"/>
        <end position="175"/>
    </location>
</feature>
<dbReference type="Pfam" id="PF01025">
    <property type="entry name" value="GrpE"/>
    <property type="match status" value="2"/>
</dbReference>
<keyword evidence="4" id="KW-0547">Nucleotide-binding</keyword>
<dbReference type="GO" id="GO:0042803">
    <property type="term" value="F:protein homodimerization activity"/>
    <property type="evidence" value="ECO:0007669"/>
    <property type="project" value="InterPro"/>
</dbReference>
<dbReference type="InterPro" id="IPR009012">
    <property type="entry name" value="GrpE_head"/>
</dbReference>
<feature type="compositionally biased region" description="Acidic residues" evidence="13">
    <location>
        <begin position="116"/>
        <end position="126"/>
    </location>
</feature>
<evidence type="ECO:0000256" key="1">
    <source>
        <dbReference type="ARBA" id="ARBA00004305"/>
    </source>
</evidence>
<dbReference type="GO" id="GO:0001405">
    <property type="term" value="C:PAM complex, Tim23 associated import motor"/>
    <property type="evidence" value="ECO:0007669"/>
    <property type="project" value="TreeGrafter"/>
</dbReference>
<dbReference type="PRINTS" id="PR00773">
    <property type="entry name" value="GRPEPROTEIN"/>
</dbReference>
<reference evidence="14 15" key="1">
    <citation type="journal article" date="2019" name="Genome Biol. Evol.">
        <title>Insights into the evolution of the New World diploid cottons (Gossypium, subgenus Houzingenia) based on genome sequencing.</title>
        <authorList>
            <person name="Grover C.E."/>
            <person name="Arick M.A. 2nd"/>
            <person name="Thrash A."/>
            <person name="Conover J.L."/>
            <person name="Sanders W.S."/>
            <person name="Peterson D.G."/>
            <person name="Frelichowski J.E."/>
            <person name="Scheffler J.A."/>
            <person name="Scheffler B.E."/>
            <person name="Wendel J.F."/>
        </authorList>
    </citation>
    <scope>NUCLEOTIDE SEQUENCE [LARGE SCALE GENOMIC DNA]</scope>
    <source>
        <strain evidence="14">27</strain>
        <tissue evidence="14">Leaf</tissue>
    </source>
</reference>
<dbReference type="PANTHER" id="PTHR21237:SF23">
    <property type="entry name" value="GRPE PROTEIN HOMOLOG, MITOCHONDRIAL"/>
    <property type="match status" value="1"/>
</dbReference>
<dbReference type="SUPFAM" id="SSF58014">
    <property type="entry name" value="Coiled-coil domain of nucleotide exchange factor GrpE"/>
    <property type="match status" value="1"/>
</dbReference>
<evidence type="ECO:0000256" key="9">
    <source>
        <dbReference type="ARBA" id="ARBA00063669"/>
    </source>
</evidence>
<name>A0A7J8R013_GOSDV</name>
<dbReference type="InterPro" id="IPR013805">
    <property type="entry name" value="GrpE_CC"/>
</dbReference>
<dbReference type="Gene3D" id="3.90.20.20">
    <property type="match status" value="1"/>
</dbReference>
<dbReference type="InterPro" id="IPR000740">
    <property type="entry name" value="GrpE"/>
</dbReference>
<comment type="function">
    <text evidence="10">Essential component of the PAM complex, a complex required for the translocation of transit peptide-containing proteins from the inner membrane into the mitochondrial matrix in an ATP-dependent manner.</text>
</comment>
<comment type="subunit">
    <text evidence="9">Probable component of the PAM complex, at least composed of SSC1 (mtHsp70), MGE1, TIM44, PAM16/TIM16, PAM17 and PAM18/TIM14. Interacts with SSQ1.</text>
</comment>
<dbReference type="GO" id="GO:0000774">
    <property type="term" value="F:adenyl-nucleotide exchange factor activity"/>
    <property type="evidence" value="ECO:0007669"/>
    <property type="project" value="InterPro"/>
</dbReference>
<evidence type="ECO:0000256" key="4">
    <source>
        <dbReference type="ARBA" id="ARBA00022741"/>
    </source>
</evidence>
<comment type="subcellular location">
    <subcellularLocation>
        <location evidence="1 10">Mitochondrion matrix</location>
    </subcellularLocation>
</comment>
<evidence type="ECO:0000256" key="6">
    <source>
        <dbReference type="ARBA" id="ARBA00022946"/>
    </source>
</evidence>
<feature type="compositionally biased region" description="Polar residues" evidence="13">
    <location>
        <begin position="369"/>
        <end position="378"/>
    </location>
</feature>
<dbReference type="HAMAP" id="MF_01151">
    <property type="entry name" value="GrpE"/>
    <property type="match status" value="1"/>
</dbReference>
<feature type="region of interest" description="Disordered" evidence="13">
    <location>
        <begin position="357"/>
        <end position="378"/>
    </location>
</feature>
<proteinExistence type="inferred from homology"/>
<dbReference type="GO" id="GO:0046872">
    <property type="term" value="F:metal ion binding"/>
    <property type="evidence" value="ECO:0007669"/>
    <property type="project" value="UniProtKB-KW"/>
</dbReference>